<comment type="caution">
    <text evidence="16">The sequence shown here is derived from an EMBL/GenBank/DDBJ whole genome shotgun (WGS) entry which is preliminary data.</text>
</comment>
<dbReference type="InterPro" id="IPR000551">
    <property type="entry name" value="MerR-type_HTH_dom"/>
</dbReference>
<feature type="binding site" evidence="12">
    <location>
        <position position="607"/>
    </location>
    <ligand>
        <name>K(+)</name>
        <dbReference type="ChEBI" id="CHEBI:29103"/>
    </ligand>
</feature>
<gene>
    <name evidence="12" type="primary">rbsK</name>
    <name evidence="15" type="ORF">CE91St55_66800</name>
    <name evidence="16" type="ORF">DXD79_31325</name>
</gene>
<evidence type="ECO:0000313" key="16">
    <source>
        <dbReference type="EMBL" id="RGI95788.1"/>
    </source>
</evidence>
<dbReference type="Gene3D" id="3.40.1190.20">
    <property type="match status" value="1"/>
</dbReference>
<comment type="cofactor">
    <cofactor evidence="12">
        <name>Mg(2+)</name>
        <dbReference type="ChEBI" id="CHEBI:18420"/>
    </cofactor>
    <text evidence="12">Requires a divalent cation, most likely magnesium in vivo, as an electrophilic catalyst to aid phosphoryl group transfer. It is the chelate of the metal and the nucleotide that is the actual substrate.</text>
</comment>
<evidence type="ECO:0000256" key="6">
    <source>
        <dbReference type="ARBA" id="ARBA00022842"/>
    </source>
</evidence>
<keyword evidence="12" id="KW-0963">Cytoplasm</keyword>
<feature type="binding site" evidence="12">
    <location>
        <begin position="363"/>
        <end position="367"/>
    </location>
    <ligand>
        <name>substrate</name>
    </ligand>
</feature>
<feature type="binding site" evidence="12">
    <location>
        <position position="568"/>
    </location>
    <ligand>
        <name>K(+)</name>
        <dbReference type="ChEBI" id="CHEBI:29103"/>
    </ligand>
</feature>
<dbReference type="CDD" id="cd06267">
    <property type="entry name" value="PBP1_LacI_sugar_binding-like"/>
    <property type="match status" value="1"/>
</dbReference>
<feature type="binding site" evidence="12">
    <location>
        <position position="464"/>
    </location>
    <ligand>
        <name>substrate</name>
    </ligand>
</feature>
<proteinExistence type="inferred from homology"/>
<dbReference type="EC" id="2.7.1.15" evidence="12"/>
<evidence type="ECO:0000256" key="4">
    <source>
        <dbReference type="ARBA" id="ARBA00022777"/>
    </source>
</evidence>
<dbReference type="SUPFAM" id="SSF53613">
    <property type="entry name" value="Ribokinase-like"/>
    <property type="match status" value="1"/>
</dbReference>
<evidence type="ECO:0000313" key="15">
    <source>
        <dbReference type="EMBL" id="GKH04699.1"/>
    </source>
</evidence>
<keyword evidence="5 12" id="KW-0067">ATP-binding</keyword>
<evidence type="ECO:0000259" key="14">
    <source>
        <dbReference type="PROSITE" id="PS50937"/>
    </source>
</evidence>
<feature type="binding site" evidence="12">
    <location>
        <position position="602"/>
    </location>
    <ligand>
        <name>K(+)</name>
        <dbReference type="ChEBI" id="CHEBI:29103"/>
    </ligand>
</feature>
<evidence type="ECO:0000256" key="10">
    <source>
        <dbReference type="ARBA" id="ARBA00023163"/>
    </source>
</evidence>
<evidence type="ECO:0000256" key="3">
    <source>
        <dbReference type="ARBA" id="ARBA00022741"/>
    </source>
</evidence>
<evidence type="ECO:0000256" key="5">
    <source>
        <dbReference type="ARBA" id="ARBA00022840"/>
    </source>
</evidence>
<feature type="binding site" evidence="12">
    <location>
        <begin position="335"/>
        <end position="337"/>
    </location>
    <ligand>
        <name>substrate</name>
    </ligand>
</feature>
<dbReference type="SMART" id="SM00354">
    <property type="entry name" value="HTH_LACI"/>
    <property type="match status" value="1"/>
</dbReference>
<dbReference type="SUPFAM" id="SSF47413">
    <property type="entry name" value="lambda repressor-like DNA-binding domains"/>
    <property type="match status" value="1"/>
</dbReference>
<comment type="caution">
    <text evidence="12">Lacks conserved residue(s) required for the propagation of feature annotation.</text>
</comment>
<comment type="function">
    <text evidence="12">Catalyzes the phosphorylation of ribose at O-5 in a reaction requiring ATP and magnesium. The resulting D-ribose-5-phosphate can then be used either for sythesis of nucleotides, histidine, and tryptophan, or as a component of the pentose phosphate pathway.</text>
</comment>
<dbReference type="InterPro" id="IPR010982">
    <property type="entry name" value="Lambda_DNA-bd_dom_sf"/>
</dbReference>
<keyword evidence="7 12" id="KW-0630">Potassium</keyword>
<comment type="pathway">
    <text evidence="12">Carbohydrate metabolism; D-ribose degradation; D-ribose 5-phosphate from beta-D-ribopyranose: step 2/2.</text>
</comment>
<evidence type="ECO:0000256" key="8">
    <source>
        <dbReference type="ARBA" id="ARBA00023015"/>
    </source>
</evidence>
<accession>A0A174XU12</accession>
<feature type="binding site" evidence="12">
    <location>
        <begin position="540"/>
        <end position="545"/>
    </location>
    <ligand>
        <name>ATP</name>
        <dbReference type="ChEBI" id="CHEBI:30616"/>
    </ligand>
</feature>
<comment type="similarity">
    <text evidence="12">Belongs to the carbohydrate kinase PfkB family. Ribokinase subfamily.</text>
</comment>
<dbReference type="SUPFAM" id="SSF53822">
    <property type="entry name" value="Periplasmic binding protein-like I"/>
    <property type="match status" value="1"/>
</dbReference>
<evidence type="ECO:0000313" key="17">
    <source>
        <dbReference type="Proteomes" id="UP000263014"/>
    </source>
</evidence>
<dbReference type="PROSITE" id="PS50932">
    <property type="entry name" value="HTH_LACI_2"/>
    <property type="match status" value="1"/>
</dbReference>
<comment type="activity regulation">
    <text evidence="12">Activated by a monovalent cation that binds near, but not in, the active site. The most likely occupant of the site in vivo is potassium. Ion binding induces a conformational change that may alter substrate affinity.</text>
</comment>
<name>A0A174XU12_9FIRM</name>
<dbReference type="GO" id="GO:0006355">
    <property type="term" value="P:regulation of DNA-templated transcription"/>
    <property type="evidence" value="ECO:0007669"/>
    <property type="project" value="InterPro"/>
</dbReference>
<keyword evidence="6 12" id="KW-0460">Magnesium</keyword>
<evidence type="ECO:0000256" key="12">
    <source>
        <dbReference type="HAMAP-Rule" id="MF_01987"/>
    </source>
</evidence>
<dbReference type="GO" id="GO:0003677">
    <property type="term" value="F:DNA binding"/>
    <property type="evidence" value="ECO:0007669"/>
    <property type="project" value="UniProtKB-KW"/>
</dbReference>
<dbReference type="PROSITE" id="PS00356">
    <property type="entry name" value="HTH_LACI_1"/>
    <property type="match status" value="1"/>
</dbReference>
<keyword evidence="1 12" id="KW-0808">Transferase</keyword>
<keyword evidence="11 12" id="KW-0119">Carbohydrate metabolism</keyword>
<dbReference type="InterPro" id="IPR046335">
    <property type="entry name" value="LacI/GalR-like_sensor"/>
</dbReference>
<keyword evidence="8" id="KW-0805">Transcription regulation</keyword>
<dbReference type="Gene3D" id="3.40.50.2300">
    <property type="match status" value="2"/>
</dbReference>
<dbReference type="PRINTS" id="PR00036">
    <property type="entry name" value="HTHLACI"/>
</dbReference>
<evidence type="ECO:0000256" key="11">
    <source>
        <dbReference type="ARBA" id="ARBA00023277"/>
    </source>
</evidence>
<dbReference type="PANTHER" id="PTHR10584">
    <property type="entry name" value="SUGAR KINASE"/>
    <property type="match status" value="1"/>
</dbReference>
<comment type="subcellular location">
    <subcellularLocation>
        <location evidence="12">Cytoplasm</location>
    </subcellularLocation>
</comment>
<dbReference type="InterPro" id="IPR029056">
    <property type="entry name" value="Ribokinase-like"/>
</dbReference>
<feature type="domain" description="HTH lacI-type" evidence="13">
    <location>
        <begin position="1"/>
        <end position="47"/>
    </location>
</feature>
<dbReference type="Gene3D" id="1.10.260.40">
    <property type="entry name" value="lambda repressor-like DNA-binding domains"/>
    <property type="match status" value="1"/>
</dbReference>
<feature type="binding site" evidence="12">
    <location>
        <position position="508"/>
    </location>
    <ligand>
        <name>ATP</name>
        <dbReference type="ChEBI" id="CHEBI:30616"/>
    </ligand>
</feature>
<evidence type="ECO:0000256" key="1">
    <source>
        <dbReference type="ARBA" id="ARBA00022679"/>
    </source>
</evidence>
<dbReference type="CDD" id="cd01174">
    <property type="entry name" value="ribokinase"/>
    <property type="match status" value="1"/>
</dbReference>
<keyword evidence="2 12" id="KW-0479">Metal-binding</keyword>
<keyword evidence="3 12" id="KW-0547">Nucleotide-binding</keyword>
<comment type="catalytic activity">
    <reaction evidence="12">
        <text>D-ribose + ATP = D-ribose 5-phosphate + ADP + H(+)</text>
        <dbReference type="Rhea" id="RHEA:13697"/>
        <dbReference type="ChEBI" id="CHEBI:15378"/>
        <dbReference type="ChEBI" id="CHEBI:30616"/>
        <dbReference type="ChEBI" id="CHEBI:47013"/>
        <dbReference type="ChEBI" id="CHEBI:78346"/>
        <dbReference type="ChEBI" id="CHEBI:456216"/>
        <dbReference type="EC" id="2.7.1.15"/>
    </reaction>
</comment>
<feature type="active site" description="Proton acceptor" evidence="12">
    <location>
        <position position="572"/>
    </location>
</feature>
<dbReference type="GO" id="GO:0005524">
    <property type="term" value="F:ATP binding"/>
    <property type="evidence" value="ECO:0007669"/>
    <property type="project" value="UniProtKB-UniRule"/>
</dbReference>
<dbReference type="UniPathway" id="UPA00916">
    <property type="reaction ID" value="UER00889"/>
</dbReference>
<dbReference type="PROSITE" id="PS50937">
    <property type="entry name" value="HTH_MERR_2"/>
    <property type="match status" value="1"/>
</dbReference>
<dbReference type="GO" id="GO:0019303">
    <property type="term" value="P:D-ribose catabolic process"/>
    <property type="evidence" value="ECO:0007669"/>
    <property type="project" value="UniProtKB-UniRule"/>
</dbReference>
<organism evidence="16 17">
    <name type="scientific">Hungatella hathewayi</name>
    <dbReference type="NCBI Taxonomy" id="154046"/>
    <lineage>
        <taxon>Bacteria</taxon>
        <taxon>Bacillati</taxon>
        <taxon>Bacillota</taxon>
        <taxon>Clostridia</taxon>
        <taxon>Lachnospirales</taxon>
        <taxon>Lachnospiraceae</taxon>
        <taxon>Hungatella</taxon>
    </lineage>
</organism>
<keyword evidence="4 12" id="KW-0418">Kinase</keyword>
<dbReference type="InterPro" id="IPR000843">
    <property type="entry name" value="HTH_LacI"/>
</dbReference>
<reference evidence="16 17" key="1">
    <citation type="submission" date="2018-08" db="EMBL/GenBank/DDBJ databases">
        <title>A genome reference for cultivated species of the human gut microbiota.</title>
        <authorList>
            <person name="Zou Y."/>
            <person name="Xue W."/>
            <person name="Luo G."/>
        </authorList>
    </citation>
    <scope>NUCLEOTIDE SEQUENCE [LARGE SCALE GENOMIC DNA]</scope>
    <source>
        <strain evidence="16 17">TM09-12</strain>
    </source>
</reference>
<comment type="subunit">
    <text evidence="12">Homodimer.</text>
</comment>
<dbReference type="Pfam" id="PF00356">
    <property type="entry name" value="LacI"/>
    <property type="match status" value="1"/>
</dbReference>
<dbReference type="RefSeq" id="WP_055652447.1">
    <property type="nucleotide sequence ID" value="NZ_BQNJ01000003.1"/>
</dbReference>
<dbReference type="InterPro" id="IPR028082">
    <property type="entry name" value="Peripla_BP_I"/>
</dbReference>
<dbReference type="PRINTS" id="PR00990">
    <property type="entry name" value="RIBOKINASE"/>
</dbReference>
<dbReference type="Proteomes" id="UP001055091">
    <property type="component" value="Unassembled WGS sequence"/>
</dbReference>
<evidence type="ECO:0000256" key="2">
    <source>
        <dbReference type="ARBA" id="ARBA00022723"/>
    </source>
</evidence>
<evidence type="ECO:0000256" key="9">
    <source>
        <dbReference type="ARBA" id="ARBA00023125"/>
    </source>
</evidence>
<dbReference type="GO" id="GO:0005829">
    <property type="term" value="C:cytosol"/>
    <property type="evidence" value="ECO:0007669"/>
    <property type="project" value="TreeGrafter"/>
</dbReference>
<feature type="binding site" evidence="12">
    <location>
        <position position="572"/>
    </location>
    <ligand>
        <name>substrate</name>
    </ligand>
</feature>
<keyword evidence="10" id="KW-0804">Transcription</keyword>
<dbReference type="Pfam" id="PF00294">
    <property type="entry name" value="PfkB"/>
    <property type="match status" value="1"/>
</dbReference>
<dbReference type="CDD" id="cd01392">
    <property type="entry name" value="HTH_LacI"/>
    <property type="match status" value="1"/>
</dbReference>
<dbReference type="InterPro" id="IPR002139">
    <property type="entry name" value="Ribo/fructo_kinase"/>
</dbReference>
<dbReference type="EMBL" id="BQNJ01000003">
    <property type="protein sequence ID" value="GKH04699.1"/>
    <property type="molecule type" value="Genomic_DNA"/>
</dbReference>
<dbReference type="AlphaFoldDB" id="A0A174XU12"/>
<protein>
    <recommendedName>
        <fullName evidence="12">Ribokinase</fullName>
        <shortName evidence="12">RK</shortName>
        <ecNumber evidence="12">2.7.1.15</ecNumber>
    </recommendedName>
</protein>
<dbReference type="InterPro" id="IPR011611">
    <property type="entry name" value="PfkB_dom"/>
</dbReference>
<evidence type="ECO:0000259" key="13">
    <source>
        <dbReference type="PROSITE" id="PS50932"/>
    </source>
</evidence>
<evidence type="ECO:0000256" key="7">
    <source>
        <dbReference type="ARBA" id="ARBA00022958"/>
    </source>
</evidence>
<dbReference type="GO" id="GO:0004747">
    <property type="term" value="F:ribokinase activity"/>
    <property type="evidence" value="ECO:0007669"/>
    <property type="project" value="UniProtKB-UniRule"/>
</dbReference>
<dbReference type="HAMAP" id="MF_01987">
    <property type="entry name" value="Ribokinase"/>
    <property type="match status" value="1"/>
</dbReference>
<dbReference type="InterPro" id="IPR011877">
    <property type="entry name" value="Ribokinase"/>
</dbReference>
<feature type="binding site" evidence="12">
    <location>
        <position position="605"/>
    </location>
    <ligand>
        <name>K(+)</name>
        <dbReference type="ChEBI" id="CHEBI:29103"/>
    </ligand>
</feature>
<dbReference type="GO" id="GO:0046872">
    <property type="term" value="F:metal ion binding"/>
    <property type="evidence" value="ECO:0007669"/>
    <property type="project" value="UniProtKB-KW"/>
</dbReference>
<dbReference type="PANTHER" id="PTHR10584:SF166">
    <property type="entry name" value="RIBOKINASE"/>
    <property type="match status" value="1"/>
</dbReference>
<dbReference type="Pfam" id="PF13377">
    <property type="entry name" value="Peripla_BP_3"/>
    <property type="match status" value="1"/>
</dbReference>
<feature type="domain" description="HTH merR-type" evidence="14">
    <location>
        <begin position="1"/>
        <end position="17"/>
    </location>
</feature>
<feature type="binding site" evidence="12">
    <location>
        <position position="566"/>
    </location>
    <ligand>
        <name>K(+)</name>
        <dbReference type="ChEBI" id="CHEBI:29103"/>
    </ligand>
</feature>
<keyword evidence="9 16" id="KW-0238">DNA-binding</keyword>
<dbReference type="EMBL" id="QSON01000028">
    <property type="protein sequence ID" value="RGI95788.1"/>
    <property type="molecule type" value="Genomic_DNA"/>
</dbReference>
<dbReference type="Proteomes" id="UP000263014">
    <property type="component" value="Unassembled WGS sequence"/>
</dbReference>
<sequence>MTIKEIAKLAGVSISTVSKIVNKKDENINSETRNRVLKIVKEYNYTPYGTVKITSEAKTFTLGILLKFASNVPQFLNGVISLAQQNGYSILLYDSDNSATIELKNITSLCKHNVDGVIWEPVSQKSLEYDRYFREQGIEVCRINDRKDPSSYFINFSQMGYEATELLIQKGHTKLGCLTKQSSTRSEMFLEGFKKCLFDHGLPYHDSMNLPSEGTDWYNGLLSHIPTGILSSHYASALSLMKHLNKIQFHVPRDLSLISLQEYTNESLTYPDISNIRIPYFEFGAFVCERLIRKCEKKECPDTPFSMLCSLENTAGISIPFSTQADRIIVVGSINIDVTLNVDELPASGRTVSTNKHSLIPGGKGANQAVGAAKLGKAVSLIGKVGNDYDSTIVYSCMQDNHIDIQGIRRDPYSETGKAYIHVQNDGENMITILTGANQALRPSDILCYEKLFTSASYCLLQTEIPEDTVEAAARLARSRGVQNILKPAAMNRISDSLMELVDIFVPNKKEAELLCPSVSDIEGKAEEFFKRGAKTVIITLGHSGCYMKAPEFTGYIPAADFTPIDTTGAADAFISALASYLSFGYPIAKAAKIATYAAGFCVSRQGVIPALIDKNSLETYIKRIEPDILQNDTFL</sequence>
<reference evidence="15" key="2">
    <citation type="submission" date="2022-01" db="EMBL/GenBank/DDBJ databases">
        <title>Novel bile acid biosynthetic pathways are enriched in the microbiome of centenarians.</title>
        <authorList>
            <person name="Sato Y."/>
            <person name="Atarashi K."/>
            <person name="Plichta R.D."/>
            <person name="Arai Y."/>
            <person name="Sasajima S."/>
            <person name="Kearney M.S."/>
            <person name="Suda W."/>
            <person name="Takeshita K."/>
            <person name="Sasaki T."/>
            <person name="Okamoto S."/>
            <person name="Skelly N.A."/>
            <person name="Okamura Y."/>
            <person name="Vlamakis H."/>
            <person name="Li Y."/>
            <person name="Tanoue T."/>
            <person name="Takei H."/>
            <person name="Nittono H."/>
            <person name="Narushima S."/>
            <person name="Irie J."/>
            <person name="Itoh H."/>
            <person name="Moriya K."/>
            <person name="Sugiura Y."/>
            <person name="Suematsu M."/>
            <person name="Moritoki N."/>
            <person name="Shibata S."/>
            <person name="Littman R.D."/>
            <person name="Fischbach A.M."/>
            <person name="Uwamino Y."/>
            <person name="Inoue T."/>
            <person name="Honda A."/>
            <person name="Hattori M."/>
            <person name="Murai T."/>
            <person name="Xavier J.R."/>
            <person name="Hirose N."/>
            <person name="Honda K."/>
        </authorList>
    </citation>
    <scope>NUCLEOTIDE SEQUENCE</scope>
    <source>
        <strain evidence="15">CE91-St55</strain>
    </source>
</reference>